<gene>
    <name evidence="2" type="ORF">PYM288_LOCUS16144</name>
</gene>
<comment type="caution">
    <text evidence="2">The sequence shown here is derived from an EMBL/GenBank/DDBJ whole genome shotgun (WGS) entry which is preliminary data.</text>
</comment>
<feature type="region of interest" description="Disordered" evidence="1">
    <location>
        <begin position="124"/>
        <end position="146"/>
    </location>
</feature>
<evidence type="ECO:0000313" key="2">
    <source>
        <dbReference type="EMBL" id="CAF1031193.1"/>
    </source>
</evidence>
<feature type="region of interest" description="Disordered" evidence="1">
    <location>
        <begin position="302"/>
        <end position="330"/>
    </location>
</feature>
<evidence type="ECO:0000256" key="1">
    <source>
        <dbReference type="SAM" id="MobiDB-lite"/>
    </source>
</evidence>
<feature type="region of interest" description="Disordered" evidence="1">
    <location>
        <begin position="224"/>
        <end position="252"/>
    </location>
</feature>
<accession>A0A814IZM4</accession>
<proteinExistence type="predicted"/>
<organism evidence="2 3">
    <name type="scientific">Rotaria sordida</name>
    <dbReference type="NCBI Taxonomy" id="392033"/>
    <lineage>
        <taxon>Eukaryota</taxon>
        <taxon>Metazoa</taxon>
        <taxon>Spiralia</taxon>
        <taxon>Gnathifera</taxon>
        <taxon>Rotifera</taxon>
        <taxon>Eurotatoria</taxon>
        <taxon>Bdelloidea</taxon>
        <taxon>Philodinida</taxon>
        <taxon>Philodinidae</taxon>
        <taxon>Rotaria</taxon>
    </lineage>
</organism>
<dbReference type="EMBL" id="CAJNOH010000407">
    <property type="protein sequence ID" value="CAF1031193.1"/>
    <property type="molecule type" value="Genomic_DNA"/>
</dbReference>
<evidence type="ECO:0000313" key="3">
    <source>
        <dbReference type="Proteomes" id="UP000663854"/>
    </source>
</evidence>
<sequence>MALLEDPTIQRILNEVNKAASGGVFGLAGNYISESPKPMTQINMPKVNNFYTHQQQTPLFYPPPDMFGIDGVSNFDQNLDLHSLESIVPIATPNNFDLYSSGFYNTMPQNIMSPYENYKNDILNNTNNTNNNNNNNNNNNKTKPIRRASSVSSTNNDILLDHHRHQEYPTIPPKLTSAMPNLGLNLRTTPQLDSIPVNVGETIDEGISNETTDIATASIDLLADKDDNNSLPPNSNNDEIDPPPHISSAGRIFYDPNPQIIQRKGSNSVTYKQNIIVRFLQPPPIPNAGPLVIKEISPQQQPPLPPLVIKQRPTPPKTPPPLVIREKPPPLPPTLATKVITRHLPPDPTPPRAVIIERLPPLPPKPRDIIIERWLPYEINIHNQKNVIITYEPVHAKIERHFQKQSVIREDPQAYTNRFGEQLVEPAVVIEQARAAGVLEDLDPPVSFLTSTTHSVAIGTDYETTIKTTAEHEPEQINNKDQQEEKEILPTSIENMQDDDVFVEENVTPFYMNSGESLQQTLHRLGIEIPKNILNEHQF</sequence>
<dbReference type="Proteomes" id="UP000663854">
    <property type="component" value="Unassembled WGS sequence"/>
</dbReference>
<feature type="compositionally biased region" description="Low complexity" evidence="1">
    <location>
        <begin position="124"/>
        <end position="140"/>
    </location>
</feature>
<reference evidence="2" key="1">
    <citation type="submission" date="2021-02" db="EMBL/GenBank/DDBJ databases">
        <authorList>
            <person name="Nowell W R."/>
        </authorList>
    </citation>
    <scope>NUCLEOTIDE SEQUENCE</scope>
</reference>
<feature type="compositionally biased region" description="Pro residues" evidence="1">
    <location>
        <begin position="313"/>
        <end position="322"/>
    </location>
</feature>
<protein>
    <submittedName>
        <fullName evidence="2">Uncharacterized protein</fullName>
    </submittedName>
</protein>
<name>A0A814IZM4_9BILA</name>
<dbReference type="AlphaFoldDB" id="A0A814IZM4"/>